<evidence type="ECO:0008006" key="3">
    <source>
        <dbReference type="Google" id="ProtNLM"/>
    </source>
</evidence>
<gene>
    <name evidence="1" type="ORF">TPELB_21070</name>
</gene>
<reference evidence="1 2" key="1">
    <citation type="submission" date="2024-04" db="EMBL/GenBank/DDBJ databases">
        <title>Isolation and characterization of novel acetogenic strains of the genera Terrisporobacter and Acetoanaerobium.</title>
        <authorList>
            <person name="Boeer T."/>
            <person name="Schueler M.A."/>
            <person name="Lueschen A."/>
            <person name="Eysell L."/>
            <person name="Droege J."/>
            <person name="Heinemann M."/>
            <person name="Engelhardt L."/>
            <person name="Basen M."/>
            <person name="Daniel R."/>
        </authorList>
    </citation>
    <scope>NUCLEOTIDE SEQUENCE [LARGE SCALE GENOMIC DNA]</scope>
    <source>
        <strain evidence="1 2">ELB</strain>
    </source>
</reference>
<organism evidence="1 2">
    <name type="scientific">Terrisporobacter petrolearius</name>
    <dbReference type="NCBI Taxonomy" id="1460447"/>
    <lineage>
        <taxon>Bacteria</taxon>
        <taxon>Bacillati</taxon>
        <taxon>Bacillota</taxon>
        <taxon>Clostridia</taxon>
        <taxon>Peptostreptococcales</taxon>
        <taxon>Peptostreptococcaceae</taxon>
        <taxon>Terrisporobacter</taxon>
    </lineage>
</organism>
<dbReference type="InterPro" id="IPR008577">
    <property type="entry name" value="DUF859"/>
</dbReference>
<protein>
    <recommendedName>
        <fullName evidence="3">Ig-like domain (Group 3)</fullName>
    </recommendedName>
</protein>
<dbReference type="RefSeq" id="WP_343336960.1">
    <property type="nucleotide sequence ID" value="NZ_CP154622.1"/>
</dbReference>
<sequence length="622" mass="65513">MATITGSFSSNSKNLQPYISYTYTQSISANTTTITAKLYVKKLTSYGNTYNSSTPYSLSIGGSTVSSGSKSVNMSGVSVGSSVLITSGSKTITHASDGTMKATLSGVVDWTGSNPGKGTVSQSVTFPTIPRATTPSVSGTLKFGSTITINHAGASSAFKHTLKYNFGSAAGTIKTDATGTSSTWAIPKDLQTQITSSTSGKLTITCITKNGSSEIGTKAISITVTIADDCIPSISSAFFEDAMSKPSTLTGYYQNYSKVKVTVTAGSVYGAKISTYKVKVGSMSELSSTANVLTSGVLSTSGAYNIVITVTDSRGRTVSKTYSSAITVTAYKPPSIINFSYKRTIVENGVESQSNMGTIGYITHSGIIQSNMPAQVRQLKYKPTTISTWTTVNLSNTNQTDYKFSTALSGATAYNLKLIYSDGLLSVERDLVMTNVFPLISLNANGNGMAVGKDSVLENLIDITIPTKFSRDLTADKFYASSLEVSSKSLLNNTLDVKASVNANSFYVKGASSENFGNLGGFGGDSIYGTTQGVAYLGNCLMVYGSADFTNLTANEVKTMTIKFRVPFALAPFISLTGNTSVPHICDMGASSVSGTQFNINFRRTNTTDTTVFWCAIGQRGI</sequence>
<proteinExistence type="predicted"/>
<dbReference type="Proteomes" id="UP001477947">
    <property type="component" value="Chromosome"/>
</dbReference>
<keyword evidence="2" id="KW-1185">Reference proteome</keyword>
<evidence type="ECO:0000313" key="1">
    <source>
        <dbReference type="EMBL" id="XAM41794.1"/>
    </source>
</evidence>
<dbReference type="Pfam" id="PF05895">
    <property type="entry name" value="DUF859"/>
    <property type="match status" value="1"/>
</dbReference>
<name>A0ABZ3FEH3_9FIRM</name>
<accession>A0ABZ3FEH3</accession>
<dbReference type="EMBL" id="CP154622">
    <property type="protein sequence ID" value="XAM41794.1"/>
    <property type="molecule type" value="Genomic_DNA"/>
</dbReference>
<evidence type="ECO:0000313" key="2">
    <source>
        <dbReference type="Proteomes" id="UP001477947"/>
    </source>
</evidence>